<evidence type="ECO:0000313" key="5">
    <source>
        <dbReference type="EMBL" id="WAR01698.1"/>
    </source>
</evidence>
<feature type="signal peptide" evidence="4">
    <location>
        <begin position="1"/>
        <end position="22"/>
    </location>
</feature>
<keyword evidence="3" id="KW-0067">ATP-binding</keyword>
<dbReference type="Gene3D" id="3.90.640.10">
    <property type="entry name" value="Actin, Chain A, domain 4"/>
    <property type="match status" value="1"/>
</dbReference>
<evidence type="ECO:0000256" key="4">
    <source>
        <dbReference type="SAM" id="SignalP"/>
    </source>
</evidence>
<keyword evidence="4" id="KW-0732">Signal</keyword>
<organism evidence="5 6">
    <name type="scientific">Mya arenaria</name>
    <name type="common">Soft-shell clam</name>
    <dbReference type="NCBI Taxonomy" id="6604"/>
    <lineage>
        <taxon>Eukaryota</taxon>
        <taxon>Metazoa</taxon>
        <taxon>Spiralia</taxon>
        <taxon>Lophotrochozoa</taxon>
        <taxon>Mollusca</taxon>
        <taxon>Bivalvia</taxon>
        <taxon>Autobranchia</taxon>
        <taxon>Heteroconchia</taxon>
        <taxon>Euheterodonta</taxon>
        <taxon>Imparidentia</taxon>
        <taxon>Neoheterodontei</taxon>
        <taxon>Myida</taxon>
        <taxon>Myoidea</taxon>
        <taxon>Myidae</taxon>
        <taxon>Mya</taxon>
    </lineage>
</organism>
<evidence type="ECO:0000256" key="1">
    <source>
        <dbReference type="ARBA" id="ARBA00007381"/>
    </source>
</evidence>
<dbReference type="InterPro" id="IPR043129">
    <property type="entry name" value="ATPase_NBD"/>
</dbReference>
<dbReference type="EMBL" id="CP111015">
    <property type="protein sequence ID" value="WAR01698.1"/>
    <property type="molecule type" value="Genomic_DNA"/>
</dbReference>
<dbReference type="Pfam" id="PF00012">
    <property type="entry name" value="HSP70"/>
    <property type="match status" value="1"/>
</dbReference>
<dbReference type="PANTHER" id="PTHR14187:SF5">
    <property type="entry name" value="HEAT SHOCK 70 KDA PROTEIN 12A"/>
    <property type="match status" value="1"/>
</dbReference>
<evidence type="ECO:0000256" key="2">
    <source>
        <dbReference type="ARBA" id="ARBA00022741"/>
    </source>
</evidence>
<evidence type="ECO:0000256" key="3">
    <source>
        <dbReference type="ARBA" id="ARBA00022840"/>
    </source>
</evidence>
<dbReference type="Gene3D" id="3.30.420.40">
    <property type="match status" value="2"/>
</dbReference>
<protein>
    <submittedName>
        <fullName evidence="5">HS12A-like protein</fullName>
    </submittedName>
</protein>
<evidence type="ECO:0000313" key="6">
    <source>
        <dbReference type="Proteomes" id="UP001164746"/>
    </source>
</evidence>
<dbReference type="InterPro" id="IPR013126">
    <property type="entry name" value="Hsp_70_fam"/>
</dbReference>
<dbReference type="Proteomes" id="UP001164746">
    <property type="component" value="Chromosome 4"/>
</dbReference>
<proteinExistence type="inferred from homology"/>
<dbReference type="PANTHER" id="PTHR14187">
    <property type="entry name" value="ALPHA KINASE/ELONGATION FACTOR 2 KINASE"/>
    <property type="match status" value="1"/>
</dbReference>
<reference evidence="5" key="1">
    <citation type="submission" date="2022-11" db="EMBL/GenBank/DDBJ databases">
        <title>Centuries of genome instability and evolution in soft-shell clam transmissible cancer (bioRxiv).</title>
        <authorList>
            <person name="Hart S.F.M."/>
            <person name="Yonemitsu M.A."/>
            <person name="Giersch R.M."/>
            <person name="Beal B.F."/>
            <person name="Arriagada G."/>
            <person name="Davis B.W."/>
            <person name="Ostrander E.A."/>
            <person name="Goff S.P."/>
            <person name="Metzger M.J."/>
        </authorList>
    </citation>
    <scope>NUCLEOTIDE SEQUENCE</scope>
    <source>
        <strain evidence="5">MELC-2E11</strain>
        <tissue evidence="5">Siphon/mantle</tissue>
    </source>
</reference>
<accession>A0ABY7DVG7</accession>
<keyword evidence="6" id="KW-1185">Reference proteome</keyword>
<keyword evidence="2" id="KW-0547">Nucleotide-binding</keyword>
<dbReference type="SUPFAM" id="SSF53067">
    <property type="entry name" value="Actin-like ATPase domain"/>
    <property type="match status" value="2"/>
</dbReference>
<name>A0ABY7DVG7_MYAAR</name>
<sequence length="745" mass="84956">MSLASNFNCLGALACLINSLRCLVLSIASLKSVRVSKNFTSAGSVNMEAKNCSKDIDHSWSSFVEDEDIVLSPLLTSETGLPHHLILEQWIVPFSKLTHFLLLEGFQTLNCLCLMKRGLLYGDRTSFPPPRSPKEEFQLLLWHDRDPALLNLPQTCHRRSRIHRTRRVGVGQAGHNAERLRRGSNYTVTGLAALPWNVLGCGRNMISNTILCKIWENPVALCDTHGSTSTLYKALENYAELEPEEHQSYYYFQHFKMKLYESEKLTRGTSLQDRTGKIMKAMDVYSIVLQYFHRKILNHVGQVKSDSAIQGFSSKQILWMLAIPAIWADSSRQFMREAATNGGMANVRLVLEPEAGALFAIDKPLKLREVKSTEKFPVGHKYILADLGGGTIDICVHEILDGRRLCELYRATGEYAGGSRVNHEFEQFFVSLFGAPAFNEFRMKFTHSFQDFIKSVETKKCTFSHSTDKVTLPLDYDFVTLVENDNGETIEEMIQGSRYKDLVQYRNTGRRLTLNQSVVKEFFDTSVAIIIEKLKEILSACPQDNITSLLLVGGYSESPYVRERLQQEFPQLTTVIVEDGRLAVMKGAVMMGLKPRNIIHRRARFTYGFKTSEPFVEGEHPEQFKETTSGNTLCVHVFHKLIERGQLLKHQQEFSKLSFITFKQPNRKQLVWPISLWRSPRADPRYCRLEEECERVGRINIQPPPEGWPDVVHGEEKLIVGETEFTVKVFVKETGKEYEASMDLL</sequence>
<dbReference type="CDD" id="cd10229">
    <property type="entry name" value="ASKHA_NBD_HSP70_HSPA12"/>
    <property type="match status" value="1"/>
</dbReference>
<comment type="similarity">
    <text evidence="1">Belongs to the heat shock protein 70 family.</text>
</comment>
<gene>
    <name evidence="5" type="ORF">MAR_008256</name>
</gene>
<feature type="chain" id="PRO_5047273388" evidence="4">
    <location>
        <begin position="23"/>
        <end position="745"/>
    </location>
</feature>